<keyword evidence="6" id="KW-1185">Reference proteome</keyword>
<dbReference type="InterPro" id="IPR029277">
    <property type="entry name" value="SVWC_dom"/>
</dbReference>
<dbReference type="Proteomes" id="UP000494163">
    <property type="component" value="Chromosome X"/>
</dbReference>
<feature type="signal peptide" evidence="3">
    <location>
        <begin position="1"/>
        <end position="38"/>
    </location>
</feature>
<dbReference type="PANTHER" id="PTHR39957">
    <property type="entry name" value="AT09846P1-RELATED"/>
    <property type="match status" value="1"/>
</dbReference>
<dbReference type="EMBL" id="CP012528">
    <property type="protein sequence ID" value="ALC48973.1"/>
    <property type="molecule type" value="Genomic_DNA"/>
</dbReference>
<dbReference type="OMA" id="NGIPPCQ"/>
<reference evidence="5 6" key="1">
    <citation type="submission" date="2015-08" db="EMBL/GenBank/DDBJ databases">
        <title>Ancestral chromatin configuration constrains chromatin evolution on differentiating sex chromosomes in Drosophila.</title>
        <authorList>
            <person name="Zhou Q."/>
            <person name="Bachtrog D."/>
        </authorList>
    </citation>
    <scope>NUCLEOTIDE SEQUENCE [LARGE SCALE GENOMIC DNA]</scope>
    <source>
        <tissue evidence="5">Whole larvae</tissue>
    </source>
</reference>
<evidence type="ECO:0000256" key="3">
    <source>
        <dbReference type="SAM" id="SignalP"/>
    </source>
</evidence>
<dbReference type="GO" id="GO:0005576">
    <property type="term" value="C:extracellular region"/>
    <property type="evidence" value="ECO:0007669"/>
    <property type="project" value="UniProtKB-SubCell"/>
</dbReference>
<dbReference type="Pfam" id="PF15430">
    <property type="entry name" value="SVWC"/>
    <property type="match status" value="1"/>
</dbReference>
<evidence type="ECO:0000259" key="4">
    <source>
        <dbReference type="SMART" id="SM01318"/>
    </source>
</evidence>
<evidence type="ECO:0000256" key="1">
    <source>
        <dbReference type="ARBA" id="ARBA00004613"/>
    </source>
</evidence>
<protein>
    <submittedName>
        <fullName evidence="5">CG15203</fullName>
    </submittedName>
</protein>
<evidence type="ECO:0000256" key="2">
    <source>
        <dbReference type="ARBA" id="ARBA00022525"/>
    </source>
</evidence>
<keyword evidence="2" id="KW-0964">Secreted</keyword>
<proteinExistence type="predicted"/>
<dbReference type="AlphaFoldDB" id="A0A0M3QZ85"/>
<feature type="chain" id="PRO_5005788387" evidence="3">
    <location>
        <begin position="39"/>
        <end position="135"/>
    </location>
</feature>
<comment type="subcellular location">
    <subcellularLocation>
        <location evidence="1">Secreted</location>
    </subcellularLocation>
</comment>
<accession>A0A0M3QZ85</accession>
<gene>
    <name evidence="5" type="ORF">Dbus_chrXg829</name>
</gene>
<organism evidence="5 6">
    <name type="scientific">Drosophila busckii</name>
    <name type="common">Fruit fly</name>
    <dbReference type="NCBI Taxonomy" id="30019"/>
    <lineage>
        <taxon>Eukaryota</taxon>
        <taxon>Metazoa</taxon>
        <taxon>Ecdysozoa</taxon>
        <taxon>Arthropoda</taxon>
        <taxon>Hexapoda</taxon>
        <taxon>Insecta</taxon>
        <taxon>Pterygota</taxon>
        <taxon>Neoptera</taxon>
        <taxon>Endopterygota</taxon>
        <taxon>Diptera</taxon>
        <taxon>Brachycera</taxon>
        <taxon>Muscomorpha</taxon>
        <taxon>Ephydroidea</taxon>
        <taxon>Drosophilidae</taxon>
        <taxon>Drosophila</taxon>
    </lineage>
</organism>
<evidence type="ECO:0000313" key="5">
    <source>
        <dbReference type="EMBL" id="ALC48973.1"/>
    </source>
</evidence>
<dbReference type="InterPro" id="IPR053308">
    <property type="entry name" value="Vago-like"/>
</dbReference>
<dbReference type="OrthoDB" id="7969141at2759"/>
<dbReference type="SMART" id="SM01318">
    <property type="entry name" value="SVWC"/>
    <property type="match status" value="1"/>
</dbReference>
<dbReference type="PANTHER" id="PTHR39957:SF1">
    <property type="entry name" value="AT09846P1-RELATED"/>
    <property type="match status" value="1"/>
</dbReference>
<feature type="domain" description="Single" evidence="4">
    <location>
        <begin position="53"/>
        <end position="117"/>
    </location>
</feature>
<name>A0A0M3QZ85_DROBS</name>
<sequence length="135" mass="14863">MYLRQRTQSRSRSSTGAAMGTIINVSVVLLLLLAQVSAYKAVIPADAENPGKCIYRGDLLQLGVNNGIPPCQRLTCNEDGSILIEGCGKLSIEHCNRGERIYPAKPFPECCLLKYKCKERDGAPYFIERDAAERA</sequence>
<evidence type="ECO:0000313" key="6">
    <source>
        <dbReference type="Proteomes" id="UP000494163"/>
    </source>
</evidence>
<keyword evidence="3" id="KW-0732">Signal</keyword>
<dbReference type="STRING" id="30019.A0A0M3QZ85"/>